<evidence type="ECO:0000256" key="4">
    <source>
        <dbReference type="ARBA" id="ARBA00022679"/>
    </source>
</evidence>
<dbReference type="NCBIfam" id="TIGR00744">
    <property type="entry name" value="ROK_glcA_fam"/>
    <property type="match status" value="1"/>
</dbReference>
<accession>A0A0E3UU21</accession>
<dbReference type="PANTHER" id="PTHR18964">
    <property type="entry name" value="ROK (REPRESSOR, ORF, KINASE) FAMILY"/>
    <property type="match status" value="1"/>
</dbReference>
<dbReference type="GO" id="GO:0005524">
    <property type="term" value="F:ATP binding"/>
    <property type="evidence" value="ECO:0007669"/>
    <property type="project" value="UniProtKB-KW"/>
</dbReference>
<dbReference type="Pfam" id="PF00480">
    <property type="entry name" value="ROK"/>
    <property type="match status" value="1"/>
</dbReference>
<protein>
    <recommendedName>
        <fullName evidence="3">Glucokinase</fullName>
        <ecNumber evidence="2">2.7.1.2</ecNumber>
    </recommendedName>
    <alternativeName>
        <fullName evidence="8">Glucose kinase</fullName>
    </alternativeName>
</protein>
<evidence type="ECO:0000313" key="10">
    <source>
        <dbReference type="Proteomes" id="UP000033103"/>
    </source>
</evidence>
<dbReference type="InterPro" id="IPR000600">
    <property type="entry name" value="ROK"/>
</dbReference>
<evidence type="ECO:0000313" key="9">
    <source>
        <dbReference type="EMBL" id="AKC95804.1"/>
    </source>
</evidence>
<gene>
    <name evidence="9" type="ORF">VC03_04790</name>
</gene>
<sequence>MKYYGGIDLGGTNTKIGLLDEKGTLILKTNIKTSSEEGYEITVKRICEVLIHEIEAAEISMEDVVSFGVGIPGPVVKKKIVKFFANFPWGKNLNLAKEFEKYLKKPVYLDNDVNVITLGEVWTGAAKGYTDVLGLAIGTGIGAGVVANGKLISGKVGAGGEIGHIKLVANGALCGCGQKGCFEAYASATGIAREAQSRLEVNKNNLLYEMVQDRKVEAKDVFDAAKKGDAFALDIVESVTDKMALGISNVLNITDSQVVVIGGGVALAGDILFDRIKKKMKAYVLPPVLEGLEIKPAILGNDAGIYGAAYLSMLEEENK</sequence>
<dbReference type="AlphaFoldDB" id="A0A0E3UU21"/>
<evidence type="ECO:0000256" key="7">
    <source>
        <dbReference type="ARBA" id="ARBA00022840"/>
    </source>
</evidence>
<evidence type="ECO:0000256" key="6">
    <source>
        <dbReference type="ARBA" id="ARBA00022777"/>
    </source>
</evidence>
<dbReference type="KEGG" id="sns:VC03_04790"/>
<keyword evidence="10" id="KW-1185">Reference proteome</keyword>
<dbReference type="InterPro" id="IPR004654">
    <property type="entry name" value="ROK_glcA"/>
</dbReference>
<reference evidence="9 10" key="1">
    <citation type="journal article" date="2012" name="BMC Genomics">
        <title>Genomic sequence analysis and characterization of Sneathia amnii sp. nov.</title>
        <authorList>
            <consortium name="Vaginal Microbiome Consortium (additional members)"/>
            <person name="Harwich M.D.Jr."/>
            <person name="Serrano M.G."/>
            <person name="Fettweis J.M."/>
            <person name="Alves J.M."/>
            <person name="Reimers M.A."/>
            <person name="Buck G.A."/>
            <person name="Jefferson K.K."/>
        </authorList>
    </citation>
    <scope>NUCLEOTIDE SEQUENCE [LARGE SCALE GENOMIC DNA]</scope>
    <source>
        <strain evidence="9 10">SN35</strain>
    </source>
</reference>
<dbReference type="PATRIC" id="fig|1069640.6.peg.950"/>
<dbReference type="STRING" id="187101.VC03_04790"/>
<dbReference type="PANTHER" id="PTHR18964:SF149">
    <property type="entry name" value="BIFUNCTIONAL UDP-N-ACETYLGLUCOSAMINE 2-EPIMERASE_N-ACETYLMANNOSAMINE KINASE"/>
    <property type="match status" value="1"/>
</dbReference>
<dbReference type="PROSITE" id="PS01125">
    <property type="entry name" value="ROK"/>
    <property type="match status" value="1"/>
</dbReference>
<dbReference type="GO" id="GO:0005737">
    <property type="term" value="C:cytoplasm"/>
    <property type="evidence" value="ECO:0007669"/>
    <property type="project" value="InterPro"/>
</dbReference>
<dbReference type="RefSeq" id="WP_046328908.1">
    <property type="nucleotide sequence ID" value="NZ_CP011280.1"/>
</dbReference>
<dbReference type="InterPro" id="IPR049874">
    <property type="entry name" value="ROK_cs"/>
</dbReference>
<proteinExistence type="inferred from homology"/>
<keyword evidence="5" id="KW-0547">Nucleotide-binding</keyword>
<dbReference type="SUPFAM" id="SSF53067">
    <property type="entry name" value="Actin-like ATPase domain"/>
    <property type="match status" value="1"/>
</dbReference>
<comment type="similarity">
    <text evidence="1">Belongs to the ROK (NagC/XylR) family.</text>
</comment>
<evidence type="ECO:0000256" key="5">
    <source>
        <dbReference type="ARBA" id="ARBA00022741"/>
    </source>
</evidence>
<evidence type="ECO:0000256" key="3">
    <source>
        <dbReference type="ARBA" id="ARBA00014701"/>
    </source>
</evidence>
<evidence type="ECO:0000256" key="1">
    <source>
        <dbReference type="ARBA" id="ARBA00006479"/>
    </source>
</evidence>
<evidence type="ECO:0000256" key="8">
    <source>
        <dbReference type="ARBA" id="ARBA00032386"/>
    </source>
</evidence>
<dbReference type="Proteomes" id="UP000033103">
    <property type="component" value="Chromosome"/>
</dbReference>
<keyword evidence="4" id="KW-0808">Transferase</keyword>
<keyword evidence="7" id="KW-0067">ATP-binding</keyword>
<name>A0A0E3UU21_9FUSO</name>
<organism evidence="9 10">
    <name type="scientific">Sneathia vaginalis</name>
    <dbReference type="NCBI Taxonomy" id="187101"/>
    <lineage>
        <taxon>Bacteria</taxon>
        <taxon>Fusobacteriati</taxon>
        <taxon>Fusobacteriota</taxon>
        <taxon>Fusobacteriia</taxon>
        <taxon>Fusobacteriales</taxon>
        <taxon>Leptotrichiaceae</taxon>
        <taxon>Sneathia</taxon>
    </lineage>
</organism>
<dbReference type="GO" id="GO:0004340">
    <property type="term" value="F:glucokinase activity"/>
    <property type="evidence" value="ECO:0007669"/>
    <property type="project" value="UniProtKB-EC"/>
</dbReference>
<dbReference type="Gene3D" id="3.30.420.40">
    <property type="match status" value="2"/>
</dbReference>
<keyword evidence="6 9" id="KW-0418">Kinase</keyword>
<dbReference type="GO" id="GO:0006096">
    <property type="term" value="P:glycolytic process"/>
    <property type="evidence" value="ECO:0007669"/>
    <property type="project" value="InterPro"/>
</dbReference>
<dbReference type="EC" id="2.7.1.2" evidence="2"/>
<dbReference type="EMBL" id="CP011280">
    <property type="protein sequence ID" value="AKC95804.1"/>
    <property type="molecule type" value="Genomic_DNA"/>
</dbReference>
<evidence type="ECO:0000256" key="2">
    <source>
        <dbReference type="ARBA" id="ARBA00012323"/>
    </source>
</evidence>
<dbReference type="InterPro" id="IPR043129">
    <property type="entry name" value="ATPase_NBD"/>
</dbReference>
<dbReference type="OrthoDB" id="9810372at2"/>
<dbReference type="HOGENOM" id="CLU_036604_0_4_0"/>